<dbReference type="GO" id="GO:0004519">
    <property type="term" value="F:endonuclease activity"/>
    <property type="evidence" value="ECO:0007669"/>
    <property type="project" value="UniProtKB-KW"/>
</dbReference>
<dbReference type="InterPro" id="IPR016068">
    <property type="entry name" value="Translin_N"/>
</dbReference>
<evidence type="ECO:0000256" key="3">
    <source>
        <dbReference type="ARBA" id="ARBA00005902"/>
    </source>
</evidence>
<sequence>MAEPTKVITEIFGPFQDSINAEQDIRELIRSIMKDVEKSLRETVIAMQVIHSEVNCEYIHHSLLKARSLFEEVQKGFDELDKTVPPGQYYRYNDHWRFSTQRLCFLAALIVFLEKGFLIDQVTAAQMLGLHDKENIHLDLEDYLHGLLNLASELVSFVFSCSRGALCIHIYAQARFAVNSVTLGDYSRPLQISKFVAELNAGFRLLNLKNDSLRKRFDALKYDVKKIEEVVYDISIRGLTPKASAEDAAD</sequence>
<keyword evidence="8" id="KW-0255">Endonuclease</keyword>
<evidence type="ECO:0000256" key="15">
    <source>
        <dbReference type="ARBA" id="ARBA00030513"/>
    </source>
</evidence>
<dbReference type="InterPro" id="IPR002848">
    <property type="entry name" value="Translin_fam"/>
</dbReference>
<dbReference type="GO" id="GO:0016787">
    <property type="term" value="F:hydrolase activity"/>
    <property type="evidence" value="ECO:0007669"/>
    <property type="project" value="UniProtKB-KW"/>
</dbReference>
<evidence type="ECO:0000313" key="16">
    <source>
        <dbReference type="EnsemblMetazoa" id="XP_019759030.1"/>
    </source>
</evidence>
<dbReference type="Gene3D" id="1.20.58.200">
    <property type="entry name" value="Translin, domain 2"/>
    <property type="match status" value="1"/>
</dbReference>
<evidence type="ECO:0000256" key="6">
    <source>
        <dbReference type="ARBA" id="ARBA00022490"/>
    </source>
</evidence>
<dbReference type="InterPro" id="IPR016069">
    <property type="entry name" value="Translin_C"/>
</dbReference>
<dbReference type="GO" id="GO:0043565">
    <property type="term" value="F:sequence-specific DNA binding"/>
    <property type="evidence" value="ECO:0007669"/>
    <property type="project" value="InterPro"/>
</dbReference>
<organism evidence="16 17">
    <name type="scientific">Dendroctonus ponderosae</name>
    <name type="common">Mountain pine beetle</name>
    <dbReference type="NCBI Taxonomy" id="77166"/>
    <lineage>
        <taxon>Eukaryota</taxon>
        <taxon>Metazoa</taxon>
        <taxon>Ecdysozoa</taxon>
        <taxon>Arthropoda</taxon>
        <taxon>Hexapoda</taxon>
        <taxon>Insecta</taxon>
        <taxon>Pterygota</taxon>
        <taxon>Neoptera</taxon>
        <taxon>Endopterygota</taxon>
        <taxon>Coleoptera</taxon>
        <taxon>Polyphaga</taxon>
        <taxon>Cucujiformia</taxon>
        <taxon>Curculionidae</taxon>
        <taxon>Scolytinae</taxon>
        <taxon>Dendroctonus</taxon>
    </lineage>
</organism>
<evidence type="ECO:0000256" key="12">
    <source>
        <dbReference type="ARBA" id="ARBA00023242"/>
    </source>
</evidence>
<evidence type="ECO:0000256" key="4">
    <source>
        <dbReference type="ARBA" id="ARBA00011685"/>
    </source>
</evidence>
<proteinExistence type="inferred from homology"/>
<dbReference type="GO" id="GO:0005737">
    <property type="term" value="C:cytoplasm"/>
    <property type="evidence" value="ECO:0007669"/>
    <property type="project" value="UniProtKB-SubCell"/>
</dbReference>
<evidence type="ECO:0000256" key="5">
    <source>
        <dbReference type="ARBA" id="ARBA00022196"/>
    </source>
</evidence>
<evidence type="ECO:0000256" key="11">
    <source>
        <dbReference type="ARBA" id="ARBA00023125"/>
    </source>
</evidence>
<dbReference type="FunFam" id="1.20.58.200:FF:000002">
    <property type="entry name" value="Putative translin"/>
    <property type="match status" value="1"/>
</dbReference>
<dbReference type="GO" id="GO:0016070">
    <property type="term" value="P:RNA metabolic process"/>
    <property type="evidence" value="ECO:0007669"/>
    <property type="project" value="InterPro"/>
</dbReference>
<evidence type="ECO:0000256" key="13">
    <source>
        <dbReference type="ARBA" id="ARBA00025374"/>
    </source>
</evidence>
<protein>
    <recommendedName>
        <fullName evidence="5">Translin</fullName>
    </recommendedName>
    <alternativeName>
        <fullName evidence="15">Component 3 of promoter of RISC</fullName>
    </alternativeName>
</protein>
<dbReference type="Pfam" id="PF01997">
    <property type="entry name" value="Translin"/>
    <property type="match status" value="2"/>
</dbReference>
<keyword evidence="6" id="KW-0963">Cytoplasm</keyword>
<name>A0AAR5PD88_DENPD</name>
<dbReference type="InterPro" id="IPR033956">
    <property type="entry name" value="Translin"/>
</dbReference>
<keyword evidence="7" id="KW-0540">Nuclease</keyword>
<evidence type="ECO:0000256" key="8">
    <source>
        <dbReference type="ARBA" id="ARBA00022759"/>
    </source>
</evidence>
<keyword evidence="12" id="KW-0539">Nucleus</keyword>
<gene>
    <name evidence="16" type="primary">109536972</name>
</gene>
<dbReference type="Proteomes" id="UP000019118">
    <property type="component" value="Unassembled WGS sequence"/>
</dbReference>
<keyword evidence="17" id="KW-1185">Reference proteome</keyword>
<reference evidence="16" key="2">
    <citation type="submission" date="2024-08" db="UniProtKB">
        <authorList>
            <consortium name="EnsemblMetazoa"/>
        </authorList>
    </citation>
    <scope>IDENTIFICATION</scope>
</reference>
<evidence type="ECO:0000256" key="14">
    <source>
        <dbReference type="ARBA" id="ARBA00025410"/>
    </source>
</evidence>
<dbReference type="GO" id="GO:0003723">
    <property type="term" value="F:RNA binding"/>
    <property type="evidence" value="ECO:0007669"/>
    <property type="project" value="UniProtKB-KW"/>
</dbReference>
<dbReference type="SUPFAM" id="SSF74784">
    <property type="entry name" value="Translin"/>
    <property type="match status" value="1"/>
</dbReference>
<reference evidence="17" key="1">
    <citation type="journal article" date="2013" name="Genome Biol.">
        <title>Draft genome of the mountain pine beetle, Dendroctonus ponderosae Hopkins, a major forest pest.</title>
        <authorList>
            <person name="Keeling C.I."/>
            <person name="Yuen M.M."/>
            <person name="Liao N.Y."/>
            <person name="Docking T.R."/>
            <person name="Chan S.K."/>
            <person name="Taylor G.A."/>
            <person name="Palmquist D.L."/>
            <person name="Jackman S.D."/>
            <person name="Nguyen A."/>
            <person name="Li M."/>
            <person name="Henderson H."/>
            <person name="Janes J.K."/>
            <person name="Zhao Y."/>
            <person name="Pandoh P."/>
            <person name="Moore R."/>
            <person name="Sperling F.A."/>
            <person name="Huber D.P."/>
            <person name="Birol I."/>
            <person name="Jones S.J."/>
            <person name="Bohlmann J."/>
        </authorList>
    </citation>
    <scope>NUCLEOTIDE SEQUENCE</scope>
</reference>
<dbReference type="InterPro" id="IPR036081">
    <property type="entry name" value="Translin_sf"/>
</dbReference>
<comment type="function">
    <text evidence="13">DNA-binding protein that specifically recognizes consensus sequences at the breakpoint junctions in chromosomal translocations, mostly involving immunoglobulin (Ig)/T-cell receptor gene segments. Seems to recognize single-stranded DNA ends generated by staggered breaks occurring at recombination hot spots.</text>
</comment>
<evidence type="ECO:0000256" key="1">
    <source>
        <dbReference type="ARBA" id="ARBA00004123"/>
    </source>
</evidence>
<evidence type="ECO:0000256" key="7">
    <source>
        <dbReference type="ARBA" id="ARBA00022722"/>
    </source>
</evidence>
<keyword evidence="9" id="KW-0378">Hydrolase</keyword>
<keyword evidence="11" id="KW-0238">DNA-binding</keyword>
<keyword evidence="10" id="KW-0694">RNA-binding</keyword>
<comment type="subcellular location">
    <subcellularLocation>
        <location evidence="2">Cytoplasm</location>
    </subcellularLocation>
    <subcellularLocation>
        <location evidence="1">Nucleus</location>
    </subcellularLocation>
</comment>
<dbReference type="EnsemblMetazoa" id="XM_019903471.1">
    <property type="protein sequence ID" value="XP_019759030.1"/>
    <property type="gene ID" value="LOC109536972"/>
</dbReference>
<comment type="subunit">
    <text evidence="4">Ring-shaped heterooctamer of six TSN and two TSNAX subunits, DNA/RNA binding occurs inside the ring.</text>
</comment>
<evidence type="ECO:0000256" key="2">
    <source>
        <dbReference type="ARBA" id="ARBA00004496"/>
    </source>
</evidence>
<comment type="similarity">
    <text evidence="3">Belongs to the translin family.</text>
</comment>
<dbReference type="Gene3D" id="1.20.58.190">
    <property type="entry name" value="Translin, domain 1"/>
    <property type="match status" value="1"/>
</dbReference>
<comment type="function">
    <text evidence="14">Exhibits both single-stranded and double-stranded endoribonuclease activity. May act as an activator of RNA-induced silencing complex (RISC) by facilitating endonucleolytic cleavage of the siRNA passenger strand.</text>
</comment>
<accession>A0AAR5PD88</accession>
<dbReference type="GO" id="GO:0005634">
    <property type="term" value="C:nucleus"/>
    <property type="evidence" value="ECO:0007669"/>
    <property type="project" value="UniProtKB-SubCell"/>
</dbReference>
<dbReference type="FunFam" id="1.20.58.190:FF:000001">
    <property type="entry name" value="Translin"/>
    <property type="match status" value="1"/>
</dbReference>
<dbReference type="GO" id="GO:0003697">
    <property type="term" value="F:single-stranded DNA binding"/>
    <property type="evidence" value="ECO:0007669"/>
    <property type="project" value="InterPro"/>
</dbReference>
<evidence type="ECO:0000256" key="10">
    <source>
        <dbReference type="ARBA" id="ARBA00022884"/>
    </source>
</evidence>
<dbReference type="PANTHER" id="PTHR10741">
    <property type="entry name" value="TRANSLIN AND TRANSLIN ASSOCIATED PROTEIN X"/>
    <property type="match status" value="1"/>
</dbReference>
<dbReference type="CDD" id="cd14819">
    <property type="entry name" value="Translin"/>
    <property type="match status" value="1"/>
</dbReference>
<evidence type="ECO:0000256" key="9">
    <source>
        <dbReference type="ARBA" id="ARBA00022801"/>
    </source>
</evidence>
<evidence type="ECO:0000313" key="17">
    <source>
        <dbReference type="Proteomes" id="UP000019118"/>
    </source>
</evidence>
<dbReference type="AlphaFoldDB" id="A0AAR5PD88"/>